<reference evidence="2" key="1">
    <citation type="submission" date="2013-09" db="EMBL/GenBank/DDBJ databases">
        <title>Corchorus olitorius genome sequencing.</title>
        <authorList>
            <person name="Alam M."/>
            <person name="Haque M.S."/>
            <person name="Islam M.S."/>
            <person name="Emdad E.M."/>
            <person name="Islam M.M."/>
            <person name="Ahmed B."/>
            <person name="Halim A."/>
            <person name="Hossen Q.M.M."/>
            <person name="Hossain M.Z."/>
            <person name="Ahmed R."/>
            <person name="Khan M.M."/>
            <person name="Islam R."/>
            <person name="Rashid M.M."/>
            <person name="Khan S.A."/>
            <person name="Rahman M.S."/>
            <person name="Alam M."/>
            <person name="Yahiya A.S."/>
            <person name="Khan M.S."/>
            <person name="Azam M.S."/>
            <person name="Haque T."/>
            <person name="Lashkar M.Z.H."/>
            <person name="Akhand A.I."/>
            <person name="Morshed G."/>
            <person name="Roy S."/>
            <person name="Uddin K.S."/>
            <person name="Rabeya T."/>
            <person name="Hossain A.S."/>
            <person name="Chowdhury A."/>
            <person name="Snigdha A.R."/>
            <person name="Mortoza M.S."/>
            <person name="Matin S.A."/>
            <person name="Hoque S.M.E."/>
            <person name="Islam M.K."/>
            <person name="Roy D.K."/>
            <person name="Haider R."/>
            <person name="Moosa M.M."/>
            <person name="Elias S.M."/>
            <person name="Hasan A.M."/>
            <person name="Jahan S."/>
            <person name="Shafiuddin M."/>
            <person name="Mahmood N."/>
            <person name="Shommy N.S."/>
        </authorList>
    </citation>
    <scope>NUCLEOTIDE SEQUENCE [LARGE SCALE GENOMIC DNA]</scope>
    <source>
        <strain evidence="2">cv. O-4</strain>
    </source>
</reference>
<dbReference type="EMBL" id="AWUE01022531">
    <property type="protein sequence ID" value="OMO57485.1"/>
    <property type="molecule type" value="Genomic_DNA"/>
</dbReference>
<accession>A0A1R3GHA4</accession>
<protein>
    <submittedName>
        <fullName evidence="1">Uncharacterized protein</fullName>
    </submittedName>
</protein>
<dbReference type="AlphaFoldDB" id="A0A1R3GHA4"/>
<proteinExistence type="predicted"/>
<name>A0A1R3GHA4_9ROSI</name>
<sequence>MAVESCNDQVTLGLHELFIGPWKTNCKRVGNEGNKKE</sequence>
<evidence type="ECO:0000313" key="2">
    <source>
        <dbReference type="Proteomes" id="UP000187203"/>
    </source>
</evidence>
<gene>
    <name evidence="1" type="ORF">COLO4_35354</name>
</gene>
<dbReference type="Proteomes" id="UP000187203">
    <property type="component" value="Unassembled WGS sequence"/>
</dbReference>
<comment type="caution">
    <text evidence="1">The sequence shown here is derived from an EMBL/GenBank/DDBJ whole genome shotgun (WGS) entry which is preliminary data.</text>
</comment>
<keyword evidence="2" id="KW-1185">Reference proteome</keyword>
<evidence type="ECO:0000313" key="1">
    <source>
        <dbReference type="EMBL" id="OMO57485.1"/>
    </source>
</evidence>
<organism evidence="1 2">
    <name type="scientific">Corchorus olitorius</name>
    <dbReference type="NCBI Taxonomy" id="93759"/>
    <lineage>
        <taxon>Eukaryota</taxon>
        <taxon>Viridiplantae</taxon>
        <taxon>Streptophyta</taxon>
        <taxon>Embryophyta</taxon>
        <taxon>Tracheophyta</taxon>
        <taxon>Spermatophyta</taxon>
        <taxon>Magnoliopsida</taxon>
        <taxon>eudicotyledons</taxon>
        <taxon>Gunneridae</taxon>
        <taxon>Pentapetalae</taxon>
        <taxon>rosids</taxon>
        <taxon>malvids</taxon>
        <taxon>Malvales</taxon>
        <taxon>Malvaceae</taxon>
        <taxon>Grewioideae</taxon>
        <taxon>Apeibeae</taxon>
        <taxon>Corchorus</taxon>
    </lineage>
</organism>